<evidence type="ECO:0000259" key="1">
    <source>
        <dbReference type="Pfam" id="PF13175"/>
    </source>
</evidence>
<dbReference type="Proteomes" id="UP000501939">
    <property type="component" value="Chromosome"/>
</dbReference>
<sequence>MKLIAIKLENFRGYQGINLINIDSNLTGIIGKNDAGKSTILEALDVFFENSSLDKNDKCVSCAEEDNVSITCIFDDNPTSLILDATSVTTLQNEYLLNSEGYLEIKKTFRINQKVSTDLCLIANYPNNIGLDNLIILKNAELKALIKAKNLDISQVQDQRSNTSLRQYLFKSETLTFHSKEIPLNKEDAKNVWDALKNFLPIYALFKSDRNSSDQDSEVQDPMKLAIRHALSEIQPQLQAVQEHIKTKVEDVAGRTLEKLSEMDSALAKDLIPDFSKEPKWESIFSMALASEQGIPVNKRGSGVRRLILLNFFRAEAEKKFREADGRSIIYAIEEPETSQHPDYQEMLIKALLDLSILPKTQILVTTHTPALAGLMPISSLRYITKDETNQHVIAHADCNDILKSISEDLGIHPFGNISNPQCRGYIFVEGVSDVVFLKHIFSKYAEKGLIHKDYIAELDIQLLISGGSDNLKHWVNYKLIESLQKPWAVFFDSDNDGNDCQKYQQNLASQSKYSNIIFHLTAKRECENYLHPNVILRVSNNRLSYTPDNFSDQKVILTPLLSDFIAIKKSNLIEKLWGNSTCEEIIESCTDQQGNNEFLQFIKRIEGKFGLTEPEKKTA</sequence>
<organism evidence="3 4">
    <name type="scientific">Acinetobacter lanii</name>
    <dbReference type="NCBI Taxonomy" id="2715163"/>
    <lineage>
        <taxon>Bacteria</taxon>
        <taxon>Pseudomonadati</taxon>
        <taxon>Pseudomonadota</taxon>
        <taxon>Gammaproteobacteria</taxon>
        <taxon>Moraxellales</taxon>
        <taxon>Moraxellaceae</taxon>
        <taxon>Acinetobacter</taxon>
    </lineage>
</organism>
<dbReference type="Gene3D" id="3.40.50.300">
    <property type="entry name" value="P-loop containing nucleotide triphosphate hydrolases"/>
    <property type="match status" value="1"/>
</dbReference>
<dbReference type="InterPro" id="IPR034139">
    <property type="entry name" value="TOPRIM_OLD"/>
</dbReference>
<keyword evidence="4" id="KW-1185">Reference proteome</keyword>
<dbReference type="KEGG" id="alj:G8D99_08250"/>
<dbReference type="InterPro" id="IPR027417">
    <property type="entry name" value="P-loop_NTPase"/>
</dbReference>
<feature type="domain" description="Endonuclease GajA/Old nuclease/RecF-like AAA" evidence="1">
    <location>
        <begin position="1"/>
        <end position="373"/>
    </location>
</feature>
<dbReference type="RefSeq" id="WP_166324326.1">
    <property type="nucleotide sequence ID" value="NZ_CP049916.1"/>
</dbReference>
<accession>A0A6G8S4E2</accession>
<dbReference type="Pfam" id="PF20469">
    <property type="entry name" value="OLD-like_TOPRIM"/>
    <property type="match status" value="1"/>
</dbReference>
<dbReference type="InterPro" id="IPR041685">
    <property type="entry name" value="AAA_GajA/Old/RecF-like"/>
</dbReference>
<dbReference type="AlphaFoldDB" id="A0A6G8S4E2"/>
<dbReference type="PANTHER" id="PTHR43581">
    <property type="entry name" value="ATP/GTP PHOSPHATASE"/>
    <property type="match status" value="1"/>
</dbReference>
<feature type="domain" description="OLD protein-like TOPRIM" evidence="2">
    <location>
        <begin position="424"/>
        <end position="495"/>
    </location>
</feature>
<name>A0A6G8S4E2_9GAMM</name>
<reference evidence="3 4" key="1">
    <citation type="submission" date="2020-03" db="EMBL/GenBank/DDBJ databases">
        <authorList>
            <person name="Zhu W."/>
        </authorList>
    </citation>
    <scope>NUCLEOTIDE SEQUENCE [LARGE SCALE GENOMIC DNA]</scope>
    <source>
        <strain evidence="3 4">185</strain>
    </source>
</reference>
<gene>
    <name evidence="3" type="ORF">G8D99_08250</name>
</gene>
<evidence type="ECO:0000313" key="4">
    <source>
        <dbReference type="Proteomes" id="UP000501939"/>
    </source>
</evidence>
<dbReference type="InterPro" id="IPR051396">
    <property type="entry name" value="Bact_Antivir_Def_Nuclease"/>
</dbReference>
<evidence type="ECO:0000259" key="2">
    <source>
        <dbReference type="Pfam" id="PF20469"/>
    </source>
</evidence>
<dbReference type="Pfam" id="PF13175">
    <property type="entry name" value="AAA_15"/>
    <property type="match status" value="1"/>
</dbReference>
<proteinExistence type="predicted"/>
<protein>
    <submittedName>
        <fullName evidence="3">AAA family ATPase</fullName>
    </submittedName>
</protein>
<dbReference type="PANTHER" id="PTHR43581:SF4">
    <property type="entry name" value="ATP_GTP PHOSPHATASE"/>
    <property type="match status" value="1"/>
</dbReference>
<dbReference type="EMBL" id="CP049916">
    <property type="protein sequence ID" value="QIO09001.1"/>
    <property type="molecule type" value="Genomic_DNA"/>
</dbReference>
<evidence type="ECO:0000313" key="3">
    <source>
        <dbReference type="EMBL" id="QIO09001.1"/>
    </source>
</evidence>
<dbReference type="SUPFAM" id="SSF52540">
    <property type="entry name" value="P-loop containing nucleoside triphosphate hydrolases"/>
    <property type="match status" value="1"/>
</dbReference>